<organism evidence="1">
    <name type="scientific">Myoviridae sp. ctVeR24</name>
    <dbReference type="NCBI Taxonomy" id="2827689"/>
    <lineage>
        <taxon>Viruses</taxon>
        <taxon>Duplodnaviria</taxon>
        <taxon>Heunggongvirae</taxon>
        <taxon>Uroviricota</taxon>
        <taxon>Caudoviricetes</taxon>
    </lineage>
</organism>
<sequence length="257" mass="29472">MESYRILYRIRIEHDYFDGKPCPALQCRLTPQGEALAHRRGLLFRQTASGEWTLLFRQEPDTKNDELLLDLFIADPKFTLYTAWEGFQPSETYSLELPGKKEIIEAATAIQPTEKKRAIGSGFCTLHLRLTDELVKAAENGQPIQEILHFKEAAVQWEYLFIPNGDQSVPPGQLKLEDAAGKVQFTAFKECEIYGRKAWLTRSKSCVPMHETYPCKLRLTVQNGNRQKRVLLSQVKPPEPGCYMDAQLGILRQVCYY</sequence>
<protein>
    <submittedName>
        <fullName evidence="1">Uncharacterized protein</fullName>
    </submittedName>
</protein>
<name>A0A8S5SYK8_9CAUD</name>
<accession>A0A8S5SYK8</accession>
<dbReference type="EMBL" id="BK032695">
    <property type="protein sequence ID" value="DAF55626.1"/>
    <property type="molecule type" value="Genomic_DNA"/>
</dbReference>
<proteinExistence type="predicted"/>
<evidence type="ECO:0000313" key="1">
    <source>
        <dbReference type="EMBL" id="DAF55626.1"/>
    </source>
</evidence>
<reference evidence="1" key="1">
    <citation type="journal article" date="2021" name="Proc. Natl. Acad. Sci. U.S.A.">
        <title>A Catalog of Tens of Thousands of Viruses from Human Metagenomes Reveals Hidden Associations with Chronic Diseases.</title>
        <authorList>
            <person name="Tisza M.J."/>
            <person name="Buck C.B."/>
        </authorList>
    </citation>
    <scope>NUCLEOTIDE SEQUENCE</scope>
    <source>
        <strain evidence="1">CtVeR24</strain>
    </source>
</reference>